<name>A0A830EMI7_9EURY</name>
<dbReference type="GO" id="GO:0016020">
    <property type="term" value="C:membrane"/>
    <property type="evidence" value="ECO:0007669"/>
    <property type="project" value="UniProtKB-SubCell"/>
</dbReference>
<comment type="similarity">
    <text evidence="2">Belongs to the autoinducer-2 exporter (AI-2E) (TC 2.A.86) family.</text>
</comment>
<proteinExistence type="inferred from homology"/>
<evidence type="ECO:0000256" key="5">
    <source>
        <dbReference type="ARBA" id="ARBA00023136"/>
    </source>
</evidence>
<gene>
    <name evidence="7" type="ORF">GCM10009067_03220</name>
</gene>
<keyword evidence="5 6" id="KW-0472">Membrane</keyword>
<reference evidence="7" key="1">
    <citation type="journal article" date="2014" name="Int. J. Syst. Evol. Microbiol.">
        <title>Complete genome sequence of Corynebacterium casei LMG S-19264T (=DSM 44701T), isolated from a smear-ripened cheese.</title>
        <authorList>
            <consortium name="US DOE Joint Genome Institute (JGI-PGF)"/>
            <person name="Walter F."/>
            <person name="Albersmeier A."/>
            <person name="Kalinowski J."/>
            <person name="Ruckert C."/>
        </authorList>
    </citation>
    <scope>NUCLEOTIDE SEQUENCE</scope>
    <source>
        <strain evidence="7">JCM 19018</strain>
    </source>
</reference>
<dbReference type="PANTHER" id="PTHR21716">
    <property type="entry name" value="TRANSMEMBRANE PROTEIN"/>
    <property type="match status" value="1"/>
</dbReference>
<comment type="subcellular location">
    <subcellularLocation>
        <location evidence="1">Membrane</location>
        <topology evidence="1">Multi-pass membrane protein</topology>
    </subcellularLocation>
</comment>
<dbReference type="Proteomes" id="UP000614221">
    <property type="component" value="Unassembled WGS sequence"/>
</dbReference>
<dbReference type="PANTHER" id="PTHR21716:SF4">
    <property type="entry name" value="TRANSMEMBRANE PROTEIN 245"/>
    <property type="match status" value="1"/>
</dbReference>
<evidence type="ECO:0000256" key="4">
    <source>
        <dbReference type="ARBA" id="ARBA00022989"/>
    </source>
</evidence>
<feature type="transmembrane region" description="Helical" evidence="6">
    <location>
        <begin position="72"/>
        <end position="97"/>
    </location>
</feature>
<evidence type="ECO:0000256" key="2">
    <source>
        <dbReference type="ARBA" id="ARBA00009773"/>
    </source>
</evidence>
<keyword evidence="3 6" id="KW-0812">Transmembrane</keyword>
<feature type="transmembrane region" description="Helical" evidence="6">
    <location>
        <begin position="335"/>
        <end position="363"/>
    </location>
</feature>
<feature type="transmembrane region" description="Helical" evidence="6">
    <location>
        <begin position="230"/>
        <end position="250"/>
    </location>
</feature>
<protein>
    <submittedName>
        <fullName evidence="7">AI-2E family transporter</fullName>
    </submittedName>
</protein>
<dbReference type="Pfam" id="PF01594">
    <property type="entry name" value="AI-2E_transport"/>
    <property type="match status" value="1"/>
</dbReference>
<accession>A0A830EMI7</accession>
<comment type="caution">
    <text evidence="7">The sequence shown here is derived from an EMBL/GenBank/DDBJ whole genome shotgun (WGS) entry which is preliminary data.</text>
</comment>
<dbReference type="AlphaFoldDB" id="A0A830EMI7"/>
<evidence type="ECO:0000256" key="6">
    <source>
        <dbReference type="SAM" id="Phobius"/>
    </source>
</evidence>
<dbReference type="EMBL" id="BMPD01000001">
    <property type="protein sequence ID" value="GGK54057.1"/>
    <property type="molecule type" value="Genomic_DNA"/>
</dbReference>
<dbReference type="InterPro" id="IPR002549">
    <property type="entry name" value="AI-2E-like"/>
</dbReference>
<evidence type="ECO:0000256" key="3">
    <source>
        <dbReference type="ARBA" id="ARBA00022692"/>
    </source>
</evidence>
<dbReference type="RefSeq" id="WP_188974807.1">
    <property type="nucleotide sequence ID" value="NZ_BMPD01000001.1"/>
</dbReference>
<feature type="transmembrane region" description="Helical" evidence="6">
    <location>
        <begin position="288"/>
        <end position="315"/>
    </location>
</feature>
<evidence type="ECO:0000313" key="7">
    <source>
        <dbReference type="EMBL" id="GGK54057.1"/>
    </source>
</evidence>
<feature type="transmembrane region" description="Helical" evidence="6">
    <location>
        <begin position="166"/>
        <end position="191"/>
    </location>
</feature>
<feature type="transmembrane region" description="Helical" evidence="6">
    <location>
        <begin position="12"/>
        <end position="43"/>
    </location>
</feature>
<keyword evidence="4 6" id="KW-1133">Transmembrane helix</keyword>
<dbReference type="OrthoDB" id="282734at2157"/>
<organism evidence="7 8">
    <name type="scientific">Haloarcula sebkhae</name>
    <dbReference type="NCBI Taxonomy" id="932660"/>
    <lineage>
        <taxon>Archaea</taxon>
        <taxon>Methanobacteriati</taxon>
        <taxon>Methanobacteriota</taxon>
        <taxon>Stenosarchaea group</taxon>
        <taxon>Halobacteria</taxon>
        <taxon>Halobacteriales</taxon>
        <taxon>Haloarculaceae</taxon>
        <taxon>Haloarcula</taxon>
    </lineage>
</organism>
<reference evidence="7" key="2">
    <citation type="submission" date="2020-09" db="EMBL/GenBank/DDBJ databases">
        <authorList>
            <person name="Sun Q."/>
            <person name="Ohkuma M."/>
        </authorList>
    </citation>
    <scope>NUCLEOTIDE SEQUENCE</scope>
    <source>
        <strain evidence="7">JCM 19018</strain>
    </source>
</reference>
<evidence type="ECO:0000256" key="1">
    <source>
        <dbReference type="ARBA" id="ARBA00004141"/>
    </source>
</evidence>
<sequence length="395" mass="42531">MEYSTDLGRRVLLATAGVALFLVVGFVLSQFLPTLVFTVFMYYASRPIYRRLGWLPLPESFMGRAVPYQKQIHAAATIFFFLLPFVLLVGYTIVLIVPELQSFFGEGGLGAAYLSQFQDLQGGGSLPGPLADLGFSDVLAMGPDEVIDLLRNATVQSWLGRVSDTLIGSLSMLTALLLRVFIMFAGTYYLLTDGPRLVGWFLDTFDGSGVLRNYAAAVDEELSSILFGNILNALVTGVIGIFVFSLYNLVAPGSVQIPFAPLVGALTGIGSLIPVVGMKIVYLPVAALLAVSAVITGQTAALAWVVLFLVVTLVVVDTIPDFLIRPYVSGDLTHIGLLMFAYILGPIAFGFYGIFLGPILLVLAAQFFRIIVPYIITGSVETTQTSLSDYDSAES</sequence>
<evidence type="ECO:0000313" key="8">
    <source>
        <dbReference type="Proteomes" id="UP000614221"/>
    </source>
</evidence>